<proteinExistence type="predicted"/>
<accession>A0A699ICK6</accession>
<gene>
    <name evidence="1" type="ORF">Tci_504870</name>
</gene>
<dbReference type="EMBL" id="BKCJ010266015">
    <property type="protein sequence ID" value="GEZ32897.1"/>
    <property type="molecule type" value="Genomic_DNA"/>
</dbReference>
<dbReference type="PANTHER" id="PTHR45023:SF4">
    <property type="entry name" value="GLYCINE-RICH PROTEIN-RELATED"/>
    <property type="match status" value="1"/>
</dbReference>
<sequence length="241" mass="28195">MALFETSLIPATWVPGLCRILNSPGKCFFAVSEDRNVGRSQSRETLWYRVLNEINQVNFQNRNKDMFSSKWNTLNHNCQKFNAIYKRCNRLKKSSDDEVDLMKRARGIYRDENKNNTFNHDDAWAIWRKHSKWDAPDPAPVDLREGENVPDEHVPAVHTEELFGPDARPLPPAVKKAFKVVKEKDWTITRLEELRFIALSTKDLSDDDTYYINLQKAAIKEKLRLQMTRHANNNDETEDDE</sequence>
<reference evidence="1" key="1">
    <citation type="journal article" date="2019" name="Sci. Rep.">
        <title>Draft genome of Tanacetum cinerariifolium, the natural source of mosquito coil.</title>
        <authorList>
            <person name="Yamashiro T."/>
            <person name="Shiraishi A."/>
            <person name="Satake H."/>
            <person name="Nakayama K."/>
        </authorList>
    </citation>
    <scope>NUCLEOTIDE SEQUENCE</scope>
</reference>
<evidence type="ECO:0000313" key="1">
    <source>
        <dbReference type="EMBL" id="GEZ32897.1"/>
    </source>
</evidence>
<dbReference type="PANTHER" id="PTHR45023">
    <property type="match status" value="1"/>
</dbReference>
<name>A0A699ICK6_TANCI</name>
<organism evidence="1">
    <name type="scientific">Tanacetum cinerariifolium</name>
    <name type="common">Dalmatian daisy</name>
    <name type="synonym">Chrysanthemum cinerariifolium</name>
    <dbReference type="NCBI Taxonomy" id="118510"/>
    <lineage>
        <taxon>Eukaryota</taxon>
        <taxon>Viridiplantae</taxon>
        <taxon>Streptophyta</taxon>
        <taxon>Embryophyta</taxon>
        <taxon>Tracheophyta</taxon>
        <taxon>Spermatophyta</taxon>
        <taxon>Magnoliopsida</taxon>
        <taxon>eudicotyledons</taxon>
        <taxon>Gunneridae</taxon>
        <taxon>Pentapetalae</taxon>
        <taxon>asterids</taxon>
        <taxon>campanulids</taxon>
        <taxon>Asterales</taxon>
        <taxon>Asteraceae</taxon>
        <taxon>Asteroideae</taxon>
        <taxon>Anthemideae</taxon>
        <taxon>Anthemidinae</taxon>
        <taxon>Tanacetum</taxon>
    </lineage>
</organism>
<dbReference type="AlphaFoldDB" id="A0A699ICK6"/>
<protein>
    <recommendedName>
        <fullName evidence="2">Glutathione S-transferase T3-like</fullName>
    </recommendedName>
</protein>
<comment type="caution">
    <text evidence="1">The sequence shown here is derived from an EMBL/GenBank/DDBJ whole genome shotgun (WGS) entry which is preliminary data.</text>
</comment>
<evidence type="ECO:0008006" key="2">
    <source>
        <dbReference type="Google" id="ProtNLM"/>
    </source>
</evidence>